<dbReference type="OrthoDB" id="60033at2759"/>
<feature type="compositionally biased region" description="Polar residues" evidence="1">
    <location>
        <begin position="305"/>
        <end position="324"/>
    </location>
</feature>
<dbReference type="InterPro" id="IPR001054">
    <property type="entry name" value="A/G_cyclase"/>
</dbReference>
<dbReference type="AlphaFoldDB" id="A0A5J4W4X1"/>
<feature type="region of interest" description="Disordered" evidence="1">
    <location>
        <begin position="393"/>
        <end position="414"/>
    </location>
</feature>
<feature type="region of interest" description="Disordered" evidence="1">
    <location>
        <begin position="464"/>
        <end position="489"/>
    </location>
</feature>
<dbReference type="InterPro" id="IPR050697">
    <property type="entry name" value="Adenylyl/Guanylyl_Cyclase_3/4"/>
</dbReference>
<evidence type="ECO:0000259" key="2">
    <source>
        <dbReference type="PROSITE" id="PS50125"/>
    </source>
</evidence>
<evidence type="ECO:0000313" key="3">
    <source>
        <dbReference type="EMBL" id="KAA6389692.1"/>
    </source>
</evidence>
<feature type="region of interest" description="Disordered" evidence="1">
    <location>
        <begin position="350"/>
        <end position="381"/>
    </location>
</feature>
<comment type="caution">
    <text evidence="3">The sequence shown here is derived from an EMBL/GenBank/DDBJ whole genome shotgun (WGS) entry which is preliminary data.</text>
</comment>
<feature type="region of interest" description="Disordered" evidence="1">
    <location>
        <begin position="185"/>
        <end position="214"/>
    </location>
</feature>
<feature type="compositionally biased region" description="Polar residues" evidence="1">
    <location>
        <begin position="358"/>
        <end position="379"/>
    </location>
</feature>
<feature type="compositionally biased region" description="Basic and acidic residues" evidence="1">
    <location>
        <begin position="39"/>
        <end position="60"/>
    </location>
</feature>
<feature type="region of interest" description="Disordered" evidence="1">
    <location>
        <begin position="281"/>
        <end position="334"/>
    </location>
</feature>
<dbReference type="EMBL" id="SNRW01003490">
    <property type="protein sequence ID" value="KAA6389692.1"/>
    <property type="molecule type" value="Genomic_DNA"/>
</dbReference>
<dbReference type="PANTHER" id="PTHR43081:SF1">
    <property type="entry name" value="ADENYLATE CYCLASE, TERMINAL-DIFFERENTIATION SPECIFIC"/>
    <property type="match status" value="1"/>
</dbReference>
<dbReference type="InterPro" id="IPR029787">
    <property type="entry name" value="Nucleotide_cyclase"/>
</dbReference>
<evidence type="ECO:0000313" key="4">
    <source>
        <dbReference type="Proteomes" id="UP000324800"/>
    </source>
</evidence>
<proteinExistence type="predicted"/>
<sequence length="554" mass="63096">MVSIVFEHGGILDKFIDQALMAIWGGNILGADEDDDNKDQDGKQDSNSKDKDQQSLKDSDQQLTGSNNISDSKSQKKKKVKGPIDITTAAVTAAVECRDAIEAWNDERETKHGLERVRMVVGLNTGKTVAGFLGAHSRMEYTMIGDTVNKASRLCYSANPGQILISEETMKLIESNSQVFTSQIEREETEMQERQKERKKDKDKEKEKEKEKDSKQIELITREVEPRKLKGIGDHVRVFEVWIKGKPPRKMYTDYHNNAISPILPSNGLSLEAQLEKEKEMLKEKEQLKEKDQAKDKDKEKDQYQGLQINTEYLQSLDQQTDPNQLPKPKSKQQMFLQQLYEQQLKQQEEMAHEKLNQPRSLSQQSATSPQLLSNSPMGSQQLDDQQLLDQLQSSSGTPNQSKKPPPPMKRWQSMVQKPVIQSTQQYFQTPPSSQMIQTTQLLVLNPSNEALAQINEESTFRSDFSLNKGSNSTPLKQETPIQSISPPASNTLKSQITYGQNGEQFIEEWLYVWFTDTTTGKKKKKKKKKKRRVSNLSFTSNMNSNKHVVISLI</sequence>
<feature type="domain" description="Guanylate cyclase" evidence="2">
    <location>
        <begin position="94"/>
        <end position="155"/>
    </location>
</feature>
<dbReference type="GO" id="GO:0006171">
    <property type="term" value="P:cAMP biosynthetic process"/>
    <property type="evidence" value="ECO:0007669"/>
    <property type="project" value="TreeGrafter"/>
</dbReference>
<feature type="compositionally biased region" description="Basic and acidic residues" evidence="1">
    <location>
        <begin position="281"/>
        <end position="303"/>
    </location>
</feature>
<dbReference type="PROSITE" id="PS50125">
    <property type="entry name" value="GUANYLATE_CYCLASE_2"/>
    <property type="match status" value="1"/>
</dbReference>
<dbReference type="Gene3D" id="3.30.70.1230">
    <property type="entry name" value="Nucleotide cyclase"/>
    <property type="match status" value="1"/>
</dbReference>
<name>A0A5J4W4X1_9EUKA</name>
<dbReference type="Proteomes" id="UP000324800">
    <property type="component" value="Unassembled WGS sequence"/>
</dbReference>
<accession>A0A5J4W4X1</accession>
<organism evidence="3 4">
    <name type="scientific">Streblomastix strix</name>
    <dbReference type="NCBI Taxonomy" id="222440"/>
    <lineage>
        <taxon>Eukaryota</taxon>
        <taxon>Metamonada</taxon>
        <taxon>Preaxostyla</taxon>
        <taxon>Oxymonadida</taxon>
        <taxon>Streblomastigidae</taxon>
        <taxon>Streblomastix</taxon>
    </lineage>
</organism>
<protein>
    <recommendedName>
        <fullName evidence="2">Guanylate cyclase domain-containing protein</fullName>
    </recommendedName>
</protein>
<dbReference type="GO" id="GO:0035556">
    <property type="term" value="P:intracellular signal transduction"/>
    <property type="evidence" value="ECO:0007669"/>
    <property type="project" value="InterPro"/>
</dbReference>
<dbReference type="CDD" id="cd07302">
    <property type="entry name" value="CHD"/>
    <property type="match status" value="1"/>
</dbReference>
<reference evidence="3 4" key="1">
    <citation type="submission" date="2019-03" db="EMBL/GenBank/DDBJ databases">
        <title>Single cell metagenomics reveals metabolic interactions within the superorganism composed of flagellate Streblomastix strix and complex community of Bacteroidetes bacteria on its surface.</title>
        <authorList>
            <person name="Treitli S.C."/>
            <person name="Kolisko M."/>
            <person name="Husnik F."/>
            <person name="Keeling P."/>
            <person name="Hampl V."/>
        </authorList>
    </citation>
    <scope>NUCLEOTIDE SEQUENCE [LARGE SCALE GENOMIC DNA]</scope>
    <source>
        <strain evidence="3">ST1C</strain>
    </source>
</reference>
<feature type="region of interest" description="Disordered" evidence="1">
    <location>
        <begin position="32"/>
        <end position="81"/>
    </location>
</feature>
<dbReference type="SUPFAM" id="SSF55073">
    <property type="entry name" value="Nucleotide cyclase"/>
    <property type="match status" value="1"/>
</dbReference>
<dbReference type="PANTHER" id="PTHR43081">
    <property type="entry name" value="ADENYLATE CYCLASE, TERMINAL-DIFFERENTIATION SPECIFIC-RELATED"/>
    <property type="match status" value="1"/>
</dbReference>
<evidence type="ECO:0000256" key="1">
    <source>
        <dbReference type="SAM" id="MobiDB-lite"/>
    </source>
</evidence>
<gene>
    <name evidence="3" type="ORF">EZS28_014783</name>
</gene>
<dbReference type="Pfam" id="PF00211">
    <property type="entry name" value="Guanylate_cyc"/>
    <property type="match status" value="1"/>
</dbReference>